<evidence type="ECO:0000313" key="1">
    <source>
        <dbReference type="EMBL" id="KJU87095.1"/>
    </source>
</evidence>
<dbReference type="InterPro" id="IPR021799">
    <property type="entry name" value="PIN-like_prokaryotic"/>
</dbReference>
<comment type="caution">
    <text evidence="1">The sequence shown here is derived from an EMBL/GenBank/DDBJ whole genome shotgun (WGS) entry which is preliminary data.</text>
</comment>
<dbReference type="EMBL" id="LACI01000323">
    <property type="protein sequence ID" value="KJU87095.1"/>
    <property type="molecule type" value="Genomic_DNA"/>
</dbReference>
<dbReference type="Proteomes" id="UP000033423">
    <property type="component" value="Unassembled WGS sequence"/>
</dbReference>
<organism evidence="1 2">
    <name type="scientific">Candidatus Magnetobacterium bavaricum</name>
    <dbReference type="NCBI Taxonomy" id="29290"/>
    <lineage>
        <taxon>Bacteria</taxon>
        <taxon>Pseudomonadati</taxon>
        <taxon>Nitrospirota</taxon>
        <taxon>Thermodesulfovibrionia</taxon>
        <taxon>Thermodesulfovibrionales</taxon>
        <taxon>Candidatus Magnetobacteriaceae</taxon>
        <taxon>Candidatus Magnetobacterium</taxon>
    </lineage>
</organism>
<dbReference type="Pfam" id="PF11848">
    <property type="entry name" value="DUF3368"/>
    <property type="match status" value="1"/>
</dbReference>
<protein>
    <submittedName>
        <fullName evidence="1">Uncharacterized protein</fullName>
    </submittedName>
</protein>
<accession>A0A0F3GYY4</accession>
<name>A0A0F3GYY4_9BACT</name>
<evidence type="ECO:0000313" key="2">
    <source>
        <dbReference type="Proteomes" id="UP000033423"/>
    </source>
</evidence>
<dbReference type="AlphaFoldDB" id="A0A0F3GYY4"/>
<sequence length="49" mass="5314">MAQELKARNVVLDEIAARKYAEDCGFRVIGTLGILKLAQGKGIIQNLKG</sequence>
<keyword evidence="2" id="KW-1185">Reference proteome</keyword>
<feature type="non-terminal residue" evidence="1">
    <location>
        <position position="49"/>
    </location>
</feature>
<proteinExistence type="predicted"/>
<reference evidence="1 2" key="1">
    <citation type="submission" date="2015-02" db="EMBL/GenBank/DDBJ databases">
        <title>Single-cell genomics of uncultivated deep-branching MTB reveals a conserved set of magnetosome genes.</title>
        <authorList>
            <person name="Kolinko S."/>
            <person name="Richter M."/>
            <person name="Glockner F.O."/>
            <person name="Brachmann A."/>
            <person name="Schuler D."/>
        </authorList>
    </citation>
    <scope>NUCLEOTIDE SEQUENCE [LARGE SCALE GENOMIC DNA]</scope>
    <source>
        <strain evidence="1">TM-1</strain>
    </source>
</reference>
<gene>
    <name evidence="1" type="ORF">MBAV_000710</name>
</gene>